<evidence type="ECO:0000256" key="1">
    <source>
        <dbReference type="ARBA" id="ARBA00022723"/>
    </source>
</evidence>
<proteinExistence type="predicted"/>
<evidence type="ECO:0000313" key="5">
    <source>
        <dbReference type="EMBL" id="CAE7219079.1"/>
    </source>
</evidence>
<sequence>MDQCAKCKKTAADCGVASLKRCAKCKSIVYCGRDCQKAHYKAHKAACNQLAAGAAHVDTNAVHSDNYSAPRLRDLEMHVPNPFTRLDQGKYLHDRPEKDVYKLLIDSFRMRQQDDDQMENKRAPNSVYTGAASSIEPFRKYLAQAATRPGLLPPLWTPEKQRECEAFGESSAWQDLRKKVTKAQVIQHYGDEKAPMQLRMLAEVVYGAGSLGQNGASMRAMLRSMESGGPGGGMHASMININNMFGRGQ</sequence>
<dbReference type="PROSITE" id="PS01360">
    <property type="entry name" value="ZF_MYND_1"/>
    <property type="match status" value="1"/>
</dbReference>
<keyword evidence="2" id="KW-0863">Zinc-finger</keyword>
<keyword evidence="1" id="KW-0479">Metal-binding</keyword>
<dbReference type="Pfam" id="PF01753">
    <property type="entry name" value="zf-MYND"/>
    <property type="match status" value="1"/>
</dbReference>
<dbReference type="EMBL" id="HG992988">
    <property type="protein sequence ID" value="CAE7219079.1"/>
    <property type="molecule type" value="Genomic_DNA"/>
</dbReference>
<evidence type="ECO:0000256" key="3">
    <source>
        <dbReference type="ARBA" id="ARBA00022833"/>
    </source>
</evidence>
<dbReference type="Proteomes" id="UP000472372">
    <property type="component" value="Chromosome 12"/>
</dbReference>
<accession>A0A6S6WL31</accession>
<keyword evidence="3" id="KW-0862">Zinc</keyword>
<gene>
    <name evidence="5" type="ORF">PTTW11_11126</name>
</gene>
<dbReference type="GO" id="GO:0008270">
    <property type="term" value="F:zinc ion binding"/>
    <property type="evidence" value="ECO:0007669"/>
    <property type="project" value="UniProtKB-KW"/>
</dbReference>
<dbReference type="AlphaFoldDB" id="A0A6S6WL31"/>
<dbReference type="InterPro" id="IPR002893">
    <property type="entry name" value="Znf_MYND"/>
</dbReference>
<reference evidence="5" key="1">
    <citation type="submission" date="2021-02" db="EMBL/GenBank/DDBJ databases">
        <authorList>
            <person name="Syme A R."/>
            <person name="Syme A R."/>
            <person name="Moolhuijzen P."/>
        </authorList>
    </citation>
    <scope>NUCLEOTIDE SEQUENCE</scope>
    <source>
        <strain evidence="5">W1-1</strain>
    </source>
</reference>
<feature type="domain" description="MYND-type" evidence="4">
    <location>
        <begin position="4"/>
        <end position="47"/>
    </location>
</feature>
<dbReference type="Gene3D" id="6.10.140.2220">
    <property type="match status" value="1"/>
</dbReference>
<evidence type="ECO:0000256" key="2">
    <source>
        <dbReference type="ARBA" id="ARBA00022771"/>
    </source>
</evidence>
<protein>
    <submittedName>
        <fullName evidence="5">Zf-MYND domain containing protein</fullName>
    </submittedName>
</protein>
<organism evidence="5 6">
    <name type="scientific">Pyrenophora teres f. teres</name>
    <dbReference type="NCBI Taxonomy" id="97479"/>
    <lineage>
        <taxon>Eukaryota</taxon>
        <taxon>Fungi</taxon>
        <taxon>Dikarya</taxon>
        <taxon>Ascomycota</taxon>
        <taxon>Pezizomycotina</taxon>
        <taxon>Dothideomycetes</taxon>
        <taxon>Pleosporomycetidae</taxon>
        <taxon>Pleosporales</taxon>
        <taxon>Pleosporineae</taxon>
        <taxon>Pleosporaceae</taxon>
        <taxon>Pyrenophora</taxon>
    </lineage>
</organism>
<evidence type="ECO:0000259" key="4">
    <source>
        <dbReference type="PROSITE" id="PS50865"/>
    </source>
</evidence>
<dbReference type="SUPFAM" id="SSF144232">
    <property type="entry name" value="HIT/MYND zinc finger-like"/>
    <property type="match status" value="1"/>
</dbReference>
<name>A0A6S6WL31_9PLEO</name>
<evidence type="ECO:0000313" key="6">
    <source>
        <dbReference type="Proteomes" id="UP000472372"/>
    </source>
</evidence>
<dbReference type="PROSITE" id="PS50865">
    <property type="entry name" value="ZF_MYND_2"/>
    <property type="match status" value="1"/>
</dbReference>